<name>A0A426Y383_ENSVE</name>
<sequence>MSPGDMKAFRALEIIRSCHSSDLVMIEELLRLVRWRYSIPSDYELHILQPGQCPFDPFLNGFGLSIDVLKRGELQQEVDELHFHLGVSQCQLKEIQGKVRIMEDDMLKISQDLEMAQAKVRETEEALHIGL</sequence>
<dbReference type="AlphaFoldDB" id="A0A426Y383"/>
<dbReference type="EMBL" id="AMZH03015330">
    <property type="protein sequence ID" value="RRT46223.1"/>
    <property type="molecule type" value="Genomic_DNA"/>
</dbReference>
<reference evidence="1 2" key="1">
    <citation type="journal article" date="2014" name="Agronomy (Basel)">
        <title>A Draft Genome Sequence for Ensete ventricosum, the Drought-Tolerant Tree Against Hunger.</title>
        <authorList>
            <person name="Harrison J."/>
            <person name="Moore K.A."/>
            <person name="Paszkiewicz K."/>
            <person name="Jones T."/>
            <person name="Grant M."/>
            <person name="Ambacheew D."/>
            <person name="Muzemil S."/>
            <person name="Studholme D.J."/>
        </authorList>
    </citation>
    <scope>NUCLEOTIDE SEQUENCE [LARGE SCALE GENOMIC DNA]</scope>
</reference>
<organism evidence="1 2">
    <name type="scientific">Ensete ventricosum</name>
    <name type="common">Abyssinian banana</name>
    <name type="synonym">Musa ensete</name>
    <dbReference type="NCBI Taxonomy" id="4639"/>
    <lineage>
        <taxon>Eukaryota</taxon>
        <taxon>Viridiplantae</taxon>
        <taxon>Streptophyta</taxon>
        <taxon>Embryophyta</taxon>
        <taxon>Tracheophyta</taxon>
        <taxon>Spermatophyta</taxon>
        <taxon>Magnoliopsida</taxon>
        <taxon>Liliopsida</taxon>
        <taxon>Zingiberales</taxon>
        <taxon>Musaceae</taxon>
        <taxon>Ensete</taxon>
    </lineage>
</organism>
<accession>A0A426Y383</accession>
<gene>
    <name evidence="1" type="ORF">B296_00014195</name>
</gene>
<dbReference type="Proteomes" id="UP000287651">
    <property type="component" value="Unassembled WGS sequence"/>
</dbReference>
<evidence type="ECO:0000313" key="2">
    <source>
        <dbReference type="Proteomes" id="UP000287651"/>
    </source>
</evidence>
<comment type="caution">
    <text evidence="1">The sequence shown here is derived from an EMBL/GenBank/DDBJ whole genome shotgun (WGS) entry which is preliminary data.</text>
</comment>
<protein>
    <submittedName>
        <fullName evidence="1">Uncharacterized protein</fullName>
    </submittedName>
</protein>
<evidence type="ECO:0000313" key="1">
    <source>
        <dbReference type="EMBL" id="RRT46223.1"/>
    </source>
</evidence>
<proteinExistence type="predicted"/>